<dbReference type="EMBL" id="VFML01000001">
    <property type="protein sequence ID" value="TQJ04676.1"/>
    <property type="molecule type" value="Genomic_DNA"/>
</dbReference>
<proteinExistence type="predicted"/>
<comment type="caution">
    <text evidence="1">The sequence shown here is derived from an EMBL/GenBank/DDBJ whole genome shotgun (WGS) entry which is preliminary data.</text>
</comment>
<organism evidence="1 2">
    <name type="scientific">Amycolatopsis cihanbeyliensis</name>
    <dbReference type="NCBI Taxonomy" id="1128664"/>
    <lineage>
        <taxon>Bacteria</taxon>
        <taxon>Bacillati</taxon>
        <taxon>Actinomycetota</taxon>
        <taxon>Actinomycetes</taxon>
        <taxon>Pseudonocardiales</taxon>
        <taxon>Pseudonocardiaceae</taxon>
        <taxon>Amycolatopsis</taxon>
    </lineage>
</organism>
<evidence type="ECO:0000313" key="1">
    <source>
        <dbReference type="EMBL" id="TQJ04676.1"/>
    </source>
</evidence>
<name>A0A542DNL1_AMYCI</name>
<keyword evidence="2" id="KW-1185">Reference proteome</keyword>
<dbReference type="RefSeq" id="WP_142000326.1">
    <property type="nucleotide sequence ID" value="NZ_VFML01000001.1"/>
</dbReference>
<accession>A0A542DNL1</accession>
<sequence length="89" mass="10212">MGVRLGLADDVVVFIVSRGTNHDYRRVLWRVSRADAIKICSDPRTASQNYMLCWTDRNIDDEKLNRYVPDNGKHDAVLRDHGVTILKKA</sequence>
<reference evidence="1 2" key="1">
    <citation type="submission" date="2019-06" db="EMBL/GenBank/DDBJ databases">
        <title>Sequencing the genomes of 1000 actinobacteria strains.</title>
        <authorList>
            <person name="Klenk H.-P."/>
        </authorList>
    </citation>
    <scope>NUCLEOTIDE SEQUENCE [LARGE SCALE GENOMIC DNA]</scope>
    <source>
        <strain evidence="1 2">DSM 45679</strain>
    </source>
</reference>
<gene>
    <name evidence="1" type="ORF">FB471_4481</name>
</gene>
<dbReference type="AlphaFoldDB" id="A0A542DNL1"/>
<protein>
    <submittedName>
        <fullName evidence="1">Uncharacterized protein</fullName>
    </submittedName>
</protein>
<dbReference type="Proteomes" id="UP000320876">
    <property type="component" value="Unassembled WGS sequence"/>
</dbReference>
<evidence type="ECO:0000313" key="2">
    <source>
        <dbReference type="Proteomes" id="UP000320876"/>
    </source>
</evidence>
<dbReference type="OrthoDB" id="9803716at2"/>